<comment type="caution">
    <text evidence="2">The sequence shown here is derived from an EMBL/GenBank/DDBJ whole genome shotgun (WGS) entry which is preliminary data.</text>
</comment>
<evidence type="ECO:0000256" key="1">
    <source>
        <dbReference type="SAM" id="MobiDB-lite"/>
    </source>
</evidence>
<proteinExistence type="predicted"/>
<evidence type="ECO:0008006" key="4">
    <source>
        <dbReference type="Google" id="ProtNLM"/>
    </source>
</evidence>
<feature type="region of interest" description="Disordered" evidence="1">
    <location>
        <begin position="1"/>
        <end position="51"/>
    </location>
</feature>
<keyword evidence="3" id="KW-1185">Reference proteome</keyword>
<dbReference type="Proteomes" id="UP000319498">
    <property type="component" value="Unassembled WGS sequence"/>
</dbReference>
<evidence type="ECO:0000313" key="2">
    <source>
        <dbReference type="EMBL" id="GED58419.1"/>
    </source>
</evidence>
<reference evidence="2 3" key="1">
    <citation type="submission" date="2019-06" db="EMBL/GenBank/DDBJ databases">
        <title>Whole genome shotgun sequence of Brevibacillus formosus NBRC 15716.</title>
        <authorList>
            <person name="Hosoyama A."/>
            <person name="Uohara A."/>
            <person name="Ohji S."/>
            <person name="Ichikawa N."/>
        </authorList>
    </citation>
    <scope>NUCLEOTIDE SEQUENCE [LARGE SCALE GENOMIC DNA]</scope>
    <source>
        <strain evidence="2 3">NBRC 15716</strain>
    </source>
</reference>
<organism evidence="2 3">
    <name type="scientific">Brevibacillus formosus</name>
    <dbReference type="NCBI Taxonomy" id="54913"/>
    <lineage>
        <taxon>Bacteria</taxon>
        <taxon>Bacillati</taxon>
        <taxon>Bacillota</taxon>
        <taxon>Bacilli</taxon>
        <taxon>Bacillales</taxon>
        <taxon>Paenibacillaceae</taxon>
        <taxon>Brevibacillus</taxon>
    </lineage>
</organism>
<evidence type="ECO:0000313" key="3">
    <source>
        <dbReference type="Proteomes" id="UP000319498"/>
    </source>
</evidence>
<sequence>MGSYSSSKGGNHMSKHNNKDKRPTEASAGSRSTPPKTGENTGHNLRKEDRS</sequence>
<accession>A0ABQ0T4Z4</accession>
<protein>
    <recommendedName>
        <fullName evidence="4">Small acid-soluble spore protein P</fullName>
    </recommendedName>
</protein>
<dbReference type="EMBL" id="BJOL01000014">
    <property type="protein sequence ID" value="GED58419.1"/>
    <property type="molecule type" value="Genomic_DNA"/>
</dbReference>
<gene>
    <name evidence="2" type="ORF">BFO01nite_25510</name>
</gene>
<name>A0ABQ0T4Z4_9BACL</name>
<feature type="compositionally biased region" description="Polar residues" evidence="1">
    <location>
        <begin position="27"/>
        <end position="43"/>
    </location>
</feature>